<evidence type="ECO:0000313" key="3">
    <source>
        <dbReference type="Proteomes" id="UP001454036"/>
    </source>
</evidence>
<feature type="region of interest" description="Disordered" evidence="1">
    <location>
        <begin position="256"/>
        <end position="275"/>
    </location>
</feature>
<name>A0AAV3R5M0_LITER</name>
<dbReference type="AlphaFoldDB" id="A0AAV3R5M0"/>
<keyword evidence="3" id="KW-1185">Reference proteome</keyword>
<dbReference type="PANTHER" id="PTHR31286:SF180">
    <property type="entry name" value="OS10G0362600 PROTEIN"/>
    <property type="match status" value="1"/>
</dbReference>
<gene>
    <name evidence="2" type="ORF">LIER_24751</name>
</gene>
<organism evidence="2 3">
    <name type="scientific">Lithospermum erythrorhizon</name>
    <name type="common">Purple gromwell</name>
    <name type="synonym">Lithospermum officinale var. erythrorhizon</name>
    <dbReference type="NCBI Taxonomy" id="34254"/>
    <lineage>
        <taxon>Eukaryota</taxon>
        <taxon>Viridiplantae</taxon>
        <taxon>Streptophyta</taxon>
        <taxon>Embryophyta</taxon>
        <taxon>Tracheophyta</taxon>
        <taxon>Spermatophyta</taxon>
        <taxon>Magnoliopsida</taxon>
        <taxon>eudicotyledons</taxon>
        <taxon>Gunneridae</taxon>
        <taxon>Pentapetalae</taxon>
        <taxon>asterids</taxon>
        <taxon>lamiids</taxon>
        <taxon>Boraginales</taxon>
        <taxon>Boraginaceae</taxon>
        <taxon>Boraginoideae</taxon>
        <taxon>Lithospermeae</taxon>
        <taxon>Lithospermum</taxon>
    </lineage>
</organism>
<dbReference type="InterPro" id="IPR040256">
    <property type="entry name" value="At4g02000-like"/>
</dbReference>
<dbReference type="EMBL" id="BAABME010007273">
    <property type="protein sequence ID" value="GAA0170511.1"/>
    <property type="molecule type" value="Genomic_DNA"/>
</dbReference>
<protein>
    <recommendedName>
        <fullName evidence="4">DUF4283 domain-containing protein</fullName>
    </recommendedName>
</protein>
<evidence type="ECO:0008006" key="4">
    <source>
        <dbReference type="Google" id="ProtNLM"/>
    </source>
</evidence>
<accession>A0AAV3R5M0</accession>
<evidence type="ECO:0000256" key="1">
    <source>
        <dbReference type="SAM" id="MobiDB-lite"/>
    </source>
</evidence>
<evidence type="ECO:0000313" key="2">
    <source>
        <dbReference type="EMBL" id="GAA0170511.1"/>
    </source>
</evidence>
<sequence length="314" mass="35460">MEDYTRLWIRINWYVKGFPMRMFQWTPDFNPNKESPIYPVWVHFDGLPLYMFSDEALFSIANTIGSPLRIDQNNVKRVKLGTASVCVANNVKRVKLGTASVCVALDVSKPKLTKVCVTFEEENSEDVVEEFWQEVTYDHHLDYYSGCHHLGHVKEECKRKAKGPLPQKKQYKPKAKTTKEWVQTVFGGSKVADGKDNSNPFQALATVEEERVSIGENQQPAERRNNILDASALPPPSLLSESKLQAVTYKEDMEGIAIPPRPKSAPPSLKKLEDDQGDIQVADHASNEVRNEEEGILMDIQDSFEKEGGTPSYG</sequence>
<reference evidence="2 3" key="1">
    <citation type="submission" date="2024-01" db="EMBL/GenBank/DDBJ databases">
        <title>The complete chloroplast genome sequence of Lithospermum erythrorhizon: insights into the phylogenetic relationship among Boraginaceae species and the maternal lineages of purple gromwells.</title>
        <authorList>
            <person name="Okada T."/>
            <person name="Watanabe K."/>
        </authorList>
    </citation>
    <scope>NUCLEOTIDE SEQUENCE [LARGE SCALE GENOMIC DNA]</scope>
</reference>
<dbReference type="Proteomes" id="UP001454036">
    <property type="component" value="Unassembled WGS sequence"/>
</dbReference>
<proteinExistence type="predicted"/>
<dbReference type="PANTHER" id="PTHR31286">
    <property type="entry name" value="GLYCINE-RICH CELL WALL STRUCTURAL PROTEIN 1.8-LIKE"/>
    <property type="match status" value="1"/>
</dbReference>
<comment type="caution">
    <text evidence="2">The sequence shown here is derived from an EMBL/GenBank/DDBJ whole genome shotgun (WGS) entry which is preliminary data.</text>
</comment>